<evidence type="ECO:0000313" key="13">
    <source>
        <dbReference type="RefSeq" id="XP_006821101.1"/>
    </source>
</evidence>
<dbReference type="InterPro" id="IPR014772">
    <property type="entry name" value="Munc13_dom-2"/>
</dbReference>
<evidence type="ECO:0000256" key="8">
    <source>
        <dbReference type="SAM" id="MobiDB-lite"/>
    </source>
</evidence>
<dbReference type="GeneID" id="102803351"/>
<dbReference type="Pfam" id="PF00168">
    <property type="entry name" value="C2"/>
    <property type="match status" value="3"/>
</dbReference>
<evidence type="ECO:0000256" key="7">
    <source>
        <dbReference type="ARBA" id="ARBA00022753"/>
    </source>
</evidence>
<evidence type="ECO:0000313" key="12">
    <source>
        <dbReference type="Proteomes" id="UP000694865"/>
    </source>
</evidence>
<evidence type="ECO:0000259" key="9">
    <source>
        <dbReference type="PROSITE" id="PS50004"/>
    </source>
</evidence>
<dbReference type="RefSeq" id="XP_006821101.1">
    <property type="nucleotide sequence ID" value="XM_006821038.1"/>
</dbReference>
<dbReference type="InterPro" id="IPR052095">
    <property type="entry name" value="UNC-13_domain"/>
</dbReference>
<comment type="similarity">
    <text evidence="4">Belongs to the unc-13 family.</text>
</comment>
<dbReference type="Gene3D" id="1.10.357.50">
    <property type="match status" value="1"/>
</dbReference>
<comment type="subcellular location">
    <subcellularLocation>
        <location evidence="2">Cytoplasm</location>
    </subcellularLocation>
    <subcellularLocation>
        <location evidence="3">Late endosome</location>
    </subcellularLocation>
    <subcellularLocation>
        <location evidence="1">Recycling endosome</location>
    </subcellularLocation>
</comment>
<evidence type="ECO:0000259" key="10">
    <source>
        <dbReference type="PROSITE" id="PS51258"/>
    </source>
</evidence>
<feature type="domain" description="MHD1" evidence="10">
    <location>
        <begin position="662"/>
        <end position="783"/>
    </location>
</feature>
<gene>
    <name evidence="13" type="primary">LOC102803351</name>
</gene>
<dbReference type="PROSITE" id="PS51258">
    <property type="entry name" value="MHD1"/>
    <property type="match status" value="1"/>
</dbReference>
<sequence length="1217" mass="138647">MSAAMKIERRLTATQMTKETRGAKLPLRKQIRTTYSFLRRAVVKSTNIAFSTASSSASNTGNNDRLEEKRMSYKKKSSRLKRSIKAMMPLKQLKRRSRQRDALILQDSFDSFYVSLLQSILQPIGKSETTDVVSKEDMISHAQAVFKIDIATHEKCLGEAMLRKPKQTILKINVVEAKGIKAMDPNGRSDPYCIISLVRPSHSPKASPKNSPKLINKHKERRQSSIVNSDVMRTKVKYATLEPKWHEEFEFHTADLAKEELNLYMWDHDVEDSVWDGVKHLDNDHKLAGLRNIFRQIRQTVEYGKPIDDFLGKIQLPLREVPSLGLDKWFKLQKQSRSIIPVTGQIRLRMQLAVKENAEIGETSDNSERYYMLAKEVYKYNAENSNAIKYHTGPWNGIVETKSQIVLDQYAIQHCVCKVSQSLMHLCILLEWHMHGGVVETTLRNAISQVDMAVFAMQMPQGSFDMTDRPVLSRYEAALLEQCISMYIDVALHDIHDVGPQLFPPMKPDDSELDSIDTKYHLDLIHSLIGLKAWYGNGAALKGKVINKLIDVIKTTGKKWLSEKLENILSEDKGTFQPSQMVVVMKSLKDVTEELNTLCAVNQNMRSSLAGGFDMNYYKLVCRIIDSHLSPKIQAVMKKLDEYQLRYQRYPINISESSSASLACYLAVKKIIKSMSECVKESDELDLSGHSTWFQGALIFWLQTFKWECDRRVRKALEMDPNVMLVDSLVKFSISSVDVLTCFQKITQEWIDIDYDDPDSACVAVTKITELICDGARLYADNLHNTLHENGFYDKDSPQFDIKEKLCITLNNIDHVRQYLEQLSGLLKWEETVGRLVTKHSNQSAGTKTLHTLKRLVKSANSDVLNKSDLLVRKMTERMSEEMTKSMECLFHRGVVCIDPVMEYLDGKMEKLYKTLSPPIYPRVVNELWNTLLRTSGNHLEVGAPPDYYQTLDKHLGALEKFFGRDLGLSEMKVKNYQYHHVKNQLTLNSMSSEDLVCEYYQSMAENVSTPDAYFGHLAIKIGYMEETRGNITIFVKVVNAVDLPGLDKNGLSDPFVILELCPDTIFTHSKIQKTKVVEQNLCPKFNQVFEFPGLPKEVLDTRGAVLSMTVVSQNSIWADSFAGEVFMHMKSAREVPVTQSIEMCPAVMLPLKRPTETDGPLQILGSRGKWDKVAKKFAAKRQKIISNKPTRTDRKSTRGAGFREAGLLAYFTRLTT</sequence>
<dbReference type="PANTHER" id="PTHR45999">
    <property type="entry name" value="UNC-13-4A, ISOFORM B"/>
    <property type="match status" value="1"/>
</dbReference>
<name>A0ABM0MM60_SACKO</name>
<evidence type="ECO:0000256" key="1">
    <source>
        <dbReference type="ARBA" id="ARBA00004172"/>
    </source>
</evidence>
<evidence type="ECO:0000256" key="3">
    <source>
        <dbReference type="ARBA" id="ARBA00004603"/>
    </source>
</evidence>
<dbReference type="Gene3D" id="2.60.40.150">
    <property type="entry name" value="C2 domain"/>
    <property type="match status" value="2"/>
</dbReference>
<evidence type="ECO:0000259" key="11">
    <source>
        <dbReference type="PROSITE" id="PS51259"/>
    </source>
</evidence>
<reference evidence="13" key="1">
    <citation type="submission" date="2025-08" db="UniProtKB">
        <authorList>
            <consortium name="RefSeq"/>
        </authorList>
    </citation>
    <scope>IDENTIFICATION</scope>
    <source>
        <tissue evidence="13">Testes</tissue>
    </source>
</reference>
<keyword evidence="5" id="KW-0268">Exocytosis</keyword>
<dbReference type="PROSITE" id="PS51259">
    <property type="entry name" value="MHD2"/>
    <property type="match status" value="1"/>
</dbReference>
<protein>
    <submittedName>
        <fullName evidence="13">BAI1-associated protein 3-like</fullName>
    </submittedName>
</protein>
<keyword evidence="6" id="KW-0963">Cytoplasm</keyword>
<evidence type="ECO:0000256" key="4">
    <source>
        <dbReference type="ARBA" id="ARBA00005823"/>
    </source>
</evidence>
<dbReference type="SMART" id="SM00239">
    <property type="entry name" value="C2"/>
    <property type="match status" value="2"/>
</dbReference>
<organism evidence="12 13">
    <name type="scientific">Saccoglossus kowalevskii</name>
    <name type="common">Acorn worm</name>
    <dbReference type="NCBI Taxonomy" id="10224"/>
    <lineage>
        <taxon>Eukaryota</taxon>
        <taxon>Metazoa</taxon>
        <taxon>Hemichordata</taxon>
        <taxon>Enteropneusta</taxon>
        <taxon>Harrimaniidae</taxon>
        <taxon>Saccoglossus</taxon>
    </lineage>
</organism>
<dbReference type="InterPro" id="IPR000008">
    <property type="entry name" value="C2_dom"/>
</dbReference>
<accession>A0ABM0MM60</accession>
<dbReference type="InterPro" id="IPR010439">
    <property type="entry name" value="MUN_dom"/>
</dbReference>
<keyword evidence="12" id="KW-1185">Reference proteome</keyword>
<proteinExistence type="inferred from homology"/>
<dbReference type="Proteomes" id="UP000694865">
    <property type="component" value="Unplaced"/>
</dbReference>
<dbReference type="Pfam" id="PF06292">
    <property type="entry name" value="MUN"/>
    <property type="match status" value="1"/>
</dbReference>
<evidence type="ECO:0000256" key="6">
    <source>
        <dbReference type="ARBA" id="ARBA00022490"/>
    </source>
</evidence>
<dbReference type="PANTHER" id="PTHR45999:SF4">
    <property type="entry name" value="UNC-13-4A, ISOFORM B"/>
    <property type="match status" value="1"/>
</dbReference>
<dbReference type="SUPFAM" id="SSF49562">
    <property type="entry name" value="C2 domain (Calcium/lipid-binding domain, CaLB)"/>
    <property type="match status" value="2"/>
</dbReference>
<feature type="domain" description="MHD2" evidence="11">
    <location>
        <begin position="895"/>
        <end position="1000"/>
    </location>
</feature>
<evidence type="ECO:0000256" key="2">
    <source>
        <dbReference type="ARBA" id="ARBA00004496"/>
    </source>
</evidence>
<dbReference type="PROSITE" id="PS50004">
    <property type="entry name" value="C2"/>
    <property type="match status" value="2"/>
</dbReference>
<feature type="region of interest" description="Disordered" evidence="8">
    <location>
        <begin position="201"/>
        <end position="222"/>
    </location>
</feature>
<dbReference type="InterPro" id="IPR014770">
    <property type="entry name" value="Munc13_1"/>
</dbReference>
<feature type="domain" description="C2" evidence="9">
    <location>
        <begin position="1014"/>
        <end position="1146"/>
    </location>
</feature>
<evidence type="ECO:0000256" key="5">
    <source>
        <dbReference type="ARBA" id="ARBA00022483"/>
    </source>
</evidence>
<dbReference type="InterPro" id="IPR035892">
    <property type="entry name" value="C2_domain_sf"/>
</dbReference>
<feature type="domain" description="C2" evidence="9">
    <location>
        <begin position="151"/>
        <end position="311"/>
    </location>
</feature>
<keyword evidence="7" id="KW-0967">Endosome</keyword>